<accession>A0ABZ1BNH5</accession>
<dbReference type="EMBL" id="CP141614">
    <property type="protein sequence ID" value="WRP14106.1"/>
    <property type="molecule type" value="Genomic_DNA"/>
</dbReference>
<keyword evidence="2" id="KW-1185">Reference proteome</keyword>
<dbReference type="Proteomes" id="UP001333102">
    <property type="component" value="Chromosome"/>
</dbReference>
<protein>
    <recommendedName>
        <fullName evidence="3">Flagellar protein FliO/FliZ</fullName>
    </recommendedName>
</protein>
<organism evidence="1 2">
    <name type="scientific">Geochorda subterranea</name>
    <dbReference type="NCBI Taxonomy" id="3109564"/>
    <lineage>
        <taxon>Bacteria</taxon>
        <taxon>Bacillati</taxon>
        <taxon>Bacillota</taxon>
        <taxon>Limnochordia</taxon>
        <taxon>Limnochordales</taxon>
        <taxon>Geochordaceae</taxon>
        <taxon>Geochorda</taxon>
    </lineage>
</organism>
<dbReference type="RefSeq" id="WP_324668401.1">
    <property type="nucleotide sequence ID" value="NZ_CP141614.1"/>
</dbReference>
<evidence type="ECO:0000313" key="2">
    <source>
        <dbReference type="Proteomes" id="UP001333102"/>
    </source>
</evidence>
<reference evidence="2" key="1">
    <citation type="submission" date="2023-12" db="EMBL/GenBank/DDBJ databases">
        <title>Novel isolates from deep terrestrial aquifers shed light on the physiology and ecology of the class Limnochordia.</title>
        <authorList>
            <person name="Karnachuk O.V."/>
            <person name="Lukina A.P."/>
            <person name="Avakyan M.R."/>
            <person name="Kadnikov V."/>
            <person name="Begmatov S."/>
            <person name="Beletsky A.V."/>
            <person name="Mardanov A.V."/>
            <person name="Ravin N.V."/>
        </authorList>
    </citation>
    <scope>NUCLEOTIDE SEQUENCE [LARGE SCALE GENOMIC DNA]</scope>
    <source>
        <strain evidence="2">LN</strain>
    </source>
</reference>
<evidence type="ECO:0008006" key="3">
    <source>
        <dbReference type="Google" id="ProtNLM"/>
    </source>
</evidence>
<gene>
    <name evidence="1" type="ORF">VLY81_11845</name>
</gene>
<proteinExistence type="predicted"/>
<name>A0ABZ1BNH5_9FIRM</name>
<sequence length="118" mass="13083">MSAVPPRWLRALALLALVGVVSLALWGIGLALQGAAARLVPEPQPRQPQHAYVVREMESGRYLFYTELQLRPGDLFIDAADQVYRIERVGFDTAWARHLGPRGQVPEVERRGAQAVSP</sequence>
<evidence type="ECO:0000313" key="1">
    <source>
        <dbReference type="EMBL" id="WRP14106.1"/>
    </source>
</evidence>